<name>A0A9X1VD57_9BACT</name>
<dbReference type="RefSeq" id="WP_241934261.1">
    <property type="nucleotide sequence ID" value="NZ_JALBGC010000001.1"/>
</dbReference>
<organism evidence="2 3">
    <name type="scientific">Hymenobacter cyanobacteriorum</name>
    <dbReference type="NCBI Taxonomy" id="2926463"/>
    <lineage>
        <taxon>Bacteria</taxon>
        <taxon>Pseudomonadati</taxon>
        <taxon>Bacteroidota</taxon>
        <taxon>Cytophagia</taxon>
        <taxon>Cytophagales</taxon>
        <taxon>Hymenobacteraceae</taxon>
        <taxon>Hymenobacter</taxon>
    </lineage>
</organism>
<accession>A0A9X1VD57</accession>
<feature type="signal peptide" evidence="1">
    <location>
        <begin position="1"/>
        <end position="30"/>
    </location>
</feature>
<keyword evidence="1" id="KW-0732">Signal</keyword>
<sequence>MQTAVAQPYQPLIKLGFALAIGFLASAACAQQAQYPAVKPKAQQVGGFVPPGWEIRDGATGDLNKDGLADEALVLERSARKGKPDSVLPRMLVVLFKLPANQGYTLSAQSNSFILTHDDPETDEPLAGISITRGVLKIDFQYNRSDSHDDLSTSAYKFRYNGRQFVLIGADISITGRMSFTFQKYSYNFLTRKGVFTTGPLGEDADPTLTRTLALPVPKTLDTFVKPGTWLLDENFFL</sequence>
<proteinExistence type="predicted"/>
<reference evidence="2" key="1">
    <citation type="submission" date="2022-03" db="EMBL/GenBank/DDBJ databases">
        <title>Bacterial whole genome sequence for Hymenobacter sp. DH14.</title>
        <authorList>
            <person name="Le V."/>
        </authorList>
    </citation>
    <scope>NUCLEOTIDE SEQUENCE</scope>
    <source>
        <strain evidence="2">DH14</strain>
    </source>
</reference>
<dbReference type="EMBL" id="JALBGC010000001">
    <property type="protein sequence ID" value="MCI1185972.1"/>
    <property type="molecule type" value="Genomic_DNA"/>
</dbReference>
<keyword evidence="3" id="KW-1185">Reference proteome</keyword>
<evidence type="ECO:0000256" key="1">
    <source>
        <dbReference type="SAM" id="SignalP"/>
    </source>
</evidence>
<protein>
    <submittedName>
        <fullName evidence="2">Uncharacterized protein</fullName>
    </submittedName>
</protein>
<evidence type="ECO:0000313" key="2">
    <source>
        <dbReference type="EMBL" id="MCI1185972.1"/>
    </source>
</evidence>
<dbReference type="Proteomes" id="UP001139193">
    <property type="component" value="Unassembled WGS sequence"/>
</dbReference>
<dbReference type="AlphaFoldDB" id="A0A9X1VD57"/>
<gene>
    <name evidence="2" type="ORF">MON38_00965</name>
</gene>
<comment type="caution">
    <text evidence="2">The sequence shown here is derived from an EMBL/GenBank/DDBJ whole genome shotgun (WGS) entry which is preliminary data.</text>
</comment>
<evidence type="ECO:0000313" key="3">
    <source>
        <dbReference type="Proteomes" id="UP001139193"/>
    </source>
</evidence>
<feature type="chain" id="PRO_5040862147" evidence="1">
    <location>
        <begin position="31"/>
        <end position="238"/>
    </location>
</feature>